<dbReference type="Gramene" id="Kaladp0192s0002.1.v1.1">
    <property type="protein sequence ID" value="Kaladp0192s0002.1.v1.1"/>
    <property type="gene ID" value="Kaladp0192s0002.v1.1"/>
</dbReference>
<reference evidence="2" key="1">
    <citation type="submission" date="2021-01" db="UniProtKB">
        <authorList>
            <consortium name="EnsemblPlants"/>
        </authorList>
    </citation>
    <scope>IDENTIFICATION</scope>
</reference>
<dbReference type="SUPFAM" id="SSF55729">
    <property type="entry name" value="Acyl-CoA N-acyltransferases (Nat)"/>
    <property type="match status" value="1"/>
</dbReference>
<dbReference type="GO" id="GO:0005634">
    <property type="term" value="C:nucleus"/>
    <property type="evidence" value="ECO:0007669"/>
    <property type="project" value="TreeGrafter"/>
</dbReference>
<dbReference type="CDD" id="cd04301">
    <property type="entry name" value="NAT_SF"/>
    <property type="match status" value="1"/>
</dbReference>
<evidence type="ECO:0000313" key="2">
    <source>
        <dbReference type="EnsemblPlants" id="Kaladp0192s0002.1.v1.1"/>
    </source>
</evidence>
<dbReference type="InterPro" id="IPR016181">
    <property type="entry name" value="Acyl_CoA_acyltransferase"/>
</dbReference>
<evidence type="ECO:0000313" key="3">
    <source>
        <dbReference type="Proteomes" id="UP000594263"/>
    </source>
</evidence>
<keyword evidence="3" id="KW-1185">Reference proteome</keyword>
<dbReference type="PANTHER" id="PTHR46309">
    <property type="entry name" value="PHD FINGER PROTEIN 12"/>
    <property type="match status" value="1"/>
</dbReference>
<organism evidence="2 3">
    <name type="scientific">Kalanchoe fedtschenkoi</name>
    <name type="common">Lavender scallops</name>
    <name type="synonym">South American air plant</name>
    <dbReference type="NCBI Taxonomy" id="63787"/>
    <lineage>
        <taxon>Eukaryota</taxon>
        <taxon>Viridiplantae</taxon>
        <taxon>Streptophyta</taxon>
        <taxon>Embryophyta</taxon>
        <taxon>Tracheophyta</taxon>
        <taxon>Spermatophyta</taxon>
        <taxon>Magnoliopsida</taxon>
        <taxon>eudicotyledons</taxon>
        <taxon>Gunneridae</taxon>
        <taxon>Pentapetalae</taxon>
        <taxon>Saxifragales</taxon>
        <taxon>Crassulaceae</taxon>
        <taxon>Kalanchoe</taxon>
    </lineage>
</organism>
<name>A0A7N0V8Q5_KALFE</name>
<dbReference type="Proteomes" id="UP000594263">
    <property type="component" value="Unplaced"/>
</dbReference>
<dbReference type="GO" id="GO:0003714">
    <property type="term" value="F:transcription corepressor activity"/>
    <property type="evidence" value="ECO:0007669"/>
    <property type="project" value="InterPro"/>
</dbReference>
<dbReference type="InterPro" id="IPR042163">
    <property type="entry name" value="PHF12"/>
</dbReference>
<dbReference type="AlphaFoldDB" id="A0A7N0V8Q5"/>
<dbReference type="EnsemblPlants" id="Kaladp0192s0002.1.v1.1">
    <property type="protein sequence ID" value="Kaladp0192s0002.1.v1.1"/>
    <property type="gene ID" value="Kaladp0192s0002.v1.1"/>
</dbReference>
<proteinExistence type="predicted"/>
<feature type="domain" description="Increased DNA methylation 1 C-terminal" evidence="1">
    <location>
        <begin position="23"/>
        <end position="115"/>
    </location>
</feature>
<sequence length="206" mass="23354">MFFAPPSINKIGTDSEPHCHEHGFCRIHGVMIAEMPMVATCSRYRRQGMCRRLMDAIEKMLISLKIEKLVISALPDLVDTWTSGFGFQPLEDYEKESLNSLNLMAFPGTILLKKPLYSCHTELKDYEEPWSTENYSGGDEPVTIFEQPNSYLDVREVEDGNPKSKQPNNNNFVAASKEIESAAVTIFQDNMQGRGICVLKRDRSPE</sequence>
<dbReference type="Pfam" id="PF23209">
    <property type="entry name" value="IDM1_C"/>
    <property type="match status" value="1"/>
</dbReference>
<dbReference type="Gene3D" id="3.40.630.30">
    <property type="match status" value="1"/>
</dbReference>
<dbReference type="PANTHER" id="PTHR46309:SF7">
    <property type="entry name" value="OS04G0433900 PROTEIN"/>
    <property type="match status" value="1"/>
</dbReference>
<accession>A0A7N0V8Q5</accession>
<protein>
    <recommendedName>
        <fullName evidence="1">Increased DNA methylation 1 C-terminal domain-containing protein</fullName>
    </recommendedName>
</protein>
<evidence type="ECO:0000259" key="1">
    <source>
        <dbReference type="Pfam" id="PF23209"/>
    </source>
</evidence>
<dbReference type="InterPro" id="IPR056511">
    <property type="entry name" value="IDM1_C"/>
</dbReference>
<dbReference type="GO" id="GO:0006357">
    <property type="term" value="P:regulation of transcription by RNA polymerase II"/>
    <property type="evidence" value="ECO:0007669"/>
    <property type="project" value="TreeGrafter"/>
</dbReference>